<accession>A0A3M7TXH1</accession>
<evidence type="ECO:0000313" key="15">
    <source>
        <dbReference type="Proteomes" id="UP000278746"/>
    </source>
</evidence>
<evidence type="ECO:0000256" key="1">
    <source>
        <dbReference type="ARBA" id="ARBA00001913"/>
    </source>
</evidence>
<evidence type="ECO:0000256" key="10">
    <source>
        <dbReference type="PROSITE-ProRule" id="PRU01240"/>
    </source>
</evidence>
<evidence type="ECO:0000256" key="11">
    <source>
        <dbReference type="RuleBase" id="RU003355"/>
    </source>
</evidence>
<feature type="active site" description="Charge relay system" evidence="9 10">
    <location>
        <position position="383"/>
    </location>
</feature>
<dbReference type="GO" id="GO:0005576">
    <property type="term" value="C:extracellular region"/>
    <property type="evidence" value="ECO:0007669"/>
    <property type="project" value="UniProtKB-SubCell"/>
</dbReference>
<evidence type="ECO:0000256" key="6">
    <source>
        <dbReference type="ARBA" id="ARBA00022801"/>
    </source>
</evidence>
<proteinExistence type="inferred from homology"/>
<dbReference type="InterPro" id="IPR000209">
    <property type="entry name" value="Peptidase_S8/S53_dom"/>
</dbReference>
<feature type="chain" id="PRO_5038664507" description="Peptidase S8/S53 domain-containing protein" evidence="12">
    <location>
        <begin position="24"/>
        <end position="440"/>
    </location>
</feature>
<keyword evidence="5 10" id="KW-0645">Protease</keyword>
<dbReference type="PRINTS" id="PR00723">
    <property type="entry name" value="SUBTILISIN"/>
</dbReference>
<keyword evidence="15" id="KW-1185">Reference proteome</keyword>
<evidence type="ECO:0000256" key="5">
    <source>
        <dbReference type="ARBA" id="ARBA00022670"/>
    </source>
</evidence>
<dbReference type="RefSeq" id="WP_122897493.1">
    <property type="nucleotide sequence ID" value="NZ_RHIB01000001.1"/>
</dbReference>
<feature type="active site" description="Charge relay system" evidence="9 10">
    <location>
        <position position="148"/>
    </location>
</feature>
<evidence type="ECO:0000256" key="12">
    <source>
        <dbReference type="SAM" id="SignalP"/>
    </source>
</evidence>
<dbReference type="InterPro" id="IPR023828">
    <property type="entry name" value="Peptidase_S8_Ser-AS"/>
</dbReference>
<gene>
    <name evidence="14" type="ORF">EBO34_08630</name>
</gene>
<dbReference type="PROSITE" id="PS00137">
    <property type="entry name" value="SUBTILASE_HIS"/>
    <property type="match status" value="1"/>
</dbReference>
<dbReference type="GO" id="GO:0004252">
    <property type="term" value="F:serine-type endopeptidase activity"/>
    <property type="evidence" value="ECO:0007669"/>
    <property type="project" value="UniProtKB-UniRule"/>
</dbReference>
<dbReference type="EMBL" id="RHIB01000001">
    <property type="protein sequence ID" value="RNA69981.1"/>
    <property type="molecule type" value="Genomic_DNA"/>
</dbReference>
<sequence>MKKYFLIWTLVVALAVTSFGNSAMGDGEEQEFLVLFNGNHINEAAVAEMEALGAEVLEEAPQVGLVYVKGGTKEQIESIRGVAHAAENMEIETNELALEADEDVTPREEDTEADLFEQYQWDIKRVTGDGAAWDITKGNHSVVVAVIDTGVDFTHPDLQDNLLYGKTFHPDTTEEDAYRDSGTHGTHVAGSIAANGRVMGVGPELGLASYRVTNNQGRMNWTGILNAITTAADDGADVANLSLGTYSFINEEQDRLLHLSSKRAVQYAHRKGMIIVGANGNNGIDLGKAVETEKGEGKIYGPLFDTFTDIPGVVSVSATTDRDTLAYYSNYGSSNVNLAAPGGDYGPNWPNEDGDQSLLEPESRAYSTIPVNRGSYGWAMGTSMAAPKVAAAAALVKAENPSFSRARIITHLQQTADDLGKKGHDEYFGHGLVDAYEALK</sequence>
<comment type="subcellular location">
    <subcellularLocation>
        <location evidence="2">Secreted</location>
    </subcellularLocation>
</comment>
<dbReference type="Proteomes" id="UP000278746">
    <property type="component" value="Unassembled WGS sequence"/>
</dbReference>
<evidence type="ECO:0000256" key="4">
    <source>
        <dbReference type="ARBA" id="ARBA00022525"/>
    </source>
</evidence>
<dbReference type="Pfam" id="PF00082">
    <property type="entry name" value="Peptidase_S8"/>
    <property type="match status" value="1"/>
</dbReference>
<dbReference type="InterPro" id="IPR036852">
    <property type="entry name" value="Peptidase_S8/S53_dom_sf"/>
</dbReference>
<dbReference type="SUPFAM" id="SSF52743">
    <property type="entry name" value="Subtilisin-like"/>
    <property type="match status" value="1"/>
</dbReference>
<evidence type="ECO:0000256" key="2">
    <source>
        <dbReference type="ARBA" id="ARBA00004613"/>
    </source>
</evidence>
<dbReference type="InterPro" id="IPR015500">
    <property type="entry name" value="Peptidase_S8_subtilisin-rel"/>
</dbReference>
<feature type="active site" description="Charge relay system" evidence="9 10">
    <location>
        <position position="184"/>
    </location>
</feature>
<dbReference type="Gene3D" id="3.40.50.200">
    <property type="entry name" value="Peptidase S8/S53 domain"/>
    <property type="match status" value="1"/>
</dbReference>
<dbReference type="GO" id="GO:0006508">
    <property type="term" value="P:proteolysis"/>
    <property type="evidence" value="ECO:0007669"/>
    <property type="project" value="UniProtKB-KW"/>
</dbReference>
<protein>
    <recommendedName>
        <fullName evidence="13">Peptidase S8/S53 domain-containing protein</fullName>
    </recommendedName>
</protein>
<dbReference type="PROSITE" id="PS00136">
    <property type="entry name" value="SUBTILASE_ASP"/>
    <property type="match status" value="1"/>
</dbReference>
<feature type="domain" description="Peptidase S8/S53" evidence="13">
    <location>
        <begin position="141"/>
        <end position="431"/>
    </location>
</feature>
<dbReference type="InterPro" id="IPR023827">
    <property type="entry name" value="Peptidase_S8_Asp-AS"/>
</dbReference>
<evidence type="ECO:0000259" key="13">
    <source>
        <dbReference type="Pfam" id="PF00082"/>
    </source>
</evidence>
<dbReference type="InterPro" id="IPR022398">
    <property type="entry name" value="Peptidase_S8_His-AS"/>
</dbReference>
<comment type="cofactor">
    <cofactor evidence="1">
        <name>Ca(2+)</name>
        <dbReference type="ChEBI" id="CHEBI:29108"/>
    </cofactor>
</comment>
<reference evidence="14 15" key="1">
    <citation type="submission" date="2018-10" db="EMBL/GenBank/DDBJ databases">
        <title>Bacillus Keqinensis sp. nov., a moderately halophilic bacterium isolated from a saline-alkaline lake.</title>
        <authorList>
            <person name="Wang H."/>
        </authorList>
    </citation>
    <scope>NUCLEOTIDE SEQUENCE [LARGE SCALE GENOMIC DNA]</scope>
    <source>
        <strain evidence="14 15">KQ-3</strain>
    </source>
</reference>
<dbReference type="InterPro" id="IPR050131">
    <property type="entry name" value="Peptidase_S8_subtilisin-like"/>
</dbReference>
<comment type="similarity">
    <text evidence="3 10 11">Belongs to the peptidase S8 family.</text>
</comment>
<name>A0A3M7TXH1_9BACI</name>
<comment type="caution">
    <text evidence="14">The sequence shown here is derived from an EMBL/GenBank/DDBJ whole genome shotgun (WGS) entry which is preliminary data.</text>
</comment>
<evidence type="ECO:0000313" key="14">
    <source>
        <dbReference type="EMBL" id="RNA69981.1"/>
    </source>
</evidence>
<feature type="signal peptide" evidence="12">
    <location>
        <begin position="1"/>
        <end position="23"/>
    </location>
</feature>
<dbReference type="OrthoDB" id="9798386at2"/>
<evidence type="ECO:0000256" key="7">
    <source>
        <dbReference type="ARBA" id="ARBA00022825"/>
    </source>
</evidence>
<evidence type="ECO:0000256" key="8">
    <source>
        <dbReference type="ARBA" id="ARBA00022837"/>
    </source>
</evidence>
<dbReference type="PROSITE" id="PS00138">
    <property type="entry name" value="SUBTILASE_SER"/>
    <property type="match status" value="1"/>
</dbReference>
<dbReference type="AlphaFoldDB" id="A0A3M7TXH1"/>
<dbReference type="PANTHER" id="PTHR43806:SF11">
    <property type="entry name" value="CEREVISIN-RELATED"/>
    <property type="match status" value="1"/>
</dbReference>
<evidence type="ECO:0000256" key="3">
    <source>
        <dbReference type="ARBA" id="ARBA00011073"/>
    </source>
</evidence>
<organism evidence="14 15">
    <name type="scientific">Alteribacter keqinensis</name>
    <dbReference type="NCBI Taxonomy" id="2483800"/>
    <lineage>
        <taxon>Bacteria</taxon>
        <taxon>Bacillati</taxon>
        <taxon>Bacillota</taxon>
        <taxon>Bacilli</taxon>
        <taxon>Bacillales</taxon>
        <taxon>Bacillaceae</taxon>
        <taxon>Alteribacter</taxon>
    </lineage>
</organism>
<keyword evidence="4" id="KW-0964">Secreted</keyword>
<keyword evidence="6 10" id="KW-0378">Hydrolase</keyword>
<keyword evidence="8" id="KW-0106">Calcium</keyword>
<dbReference type="PROSITE" id="PS51892">
    <property type="entry name" value="SUBTILASE"/>
    <property type="match status" value="1"/>
</dbReference>
<keyword evidence="12" id="KW-0732">Signal</keyword>
<dbReference type="PANTHER" id="PTHR43806">
    <property type="entry name" value="PEPTIDASE S8"/>
    <property type="match status" value="1"/>
</dbReference>
<evidence type="ECO:0000256" key="9">
    <source>
        <dbReference type="PIRSR" id="PIRSR615500-1"/>
    </source>
</evidence>
<keyword evidence="7 10" id="KW-0720">Serine protease</keyword>